<reference evidence="2 3" key="1">
    <citation type="submission" date="2016-02" db="EMBL/GenBank/DDBJ databases">
        <title>Draft genome sequence of Acidibacillus ferrooxidans SLC66.</title>
        <authorList>
            <person name="Oliveira G."/>
            <person name="Nancucheo I."/>
            <person name="Dall'Agnol H."/>
            <person name="Johnson B."/>
            <person name="Oliveira R."/>
            <person name="Nunes G.L."/>
            <person name="Tzotzos G."/>
            <person name="Orellana S.C."/>
            <person name="Salim A.C."/>
            <person name="Araujo F.M."/>
        </authorList>
    </citation>
    <scope>NUCLEOTIDE SEQUENCE [LARGE SCALE GENOMIC DNA]</scope>
    <source>
        <strain evidence="2 3">SLC66</strain>
    </source>
</reference>
<feature type="coiled-coil region" evidence="1">
    <location>
        <begin position="145"/>
        <end position="224"/>
    </location>
</feature>
<dbReference type="Proteomes" id="UP000077421">
    <property type="component" value="Unassembled WGS sequence"/>
</dbReference>
<comment type="caution">
    <text evidence="2">The sequence shown here is derived from an EMBL/GenBank/DDBJ whole genome shotgun (WGS) entry which is preliminary data.</text>
</comment>
<dbReference type="AlphaFoldDB" id="A0A853KFL3"/>
<dbReference type="RefSeq" id="WP_067563708.1">
    <property type="nucleotide sequence ID" value="NZ_LSUQ01000015.1"/>
</dbReference>
<evidence type="ECO:0000256" key="1">
    <source>
        <dbReference type="SAM" id="Coils"/>
    </source>
</evidence>
<sequence length="528" mass="61190">MKYLPMMTEDEIRYVCSVLPLRESVLYFKRYPKDFGKVMPGFRATSLKSQEQVSGVLFRSRNQHFISSFIEKHIIQWIDDIGTSISEEMAAGASKESAWLQVLPHCFFVDKIGLYFKLTGEEHSEEFIAILGASIKLTKDSEKERKRMEVVLKDKSSEVRRVEAEFERVQSEYNETRKKLSERIGEIEVLKRTSAGLENLKETIQSLEQAIERLKQKAQEREVYIQGLKGELLSARDEQHHLKEKIRESIEKQRAKEYIEQEVFRKPRCPKDIDEFKDYLGYNLQDLGVPTDADYYVLLKDYLGEVLFQGKPVIVSRNTGMSLMKCVSNTLINTTDVPTLVFASDITERAIDSFLSRSKRIVCLDNFIGNYNETTLITISDRHKDKVIFLTVAYDRTLRYVPNELMKYCHYLNLNRIEEFTANKELSEDPSIVDETEVSNDIFTPDSRWSQLLRELLDEFGIRGALSAYKSARVSDEMSLSRLLAFDVLPYCVDVLQIAPFNTSERLVKYAGDGGRCSHKDLFKRWFA</sequence>
<dbReference type="OrthoDB" id="1833514at2"/>
<dbReference type="EMBL" id="LSUQ01000015">
    <property type="protein sequence ID" value="OAG94150.1"/>
    <property type="molecule type" value="Genomic_DNA"/>
</dbReference>
<gene>
    <name evidence="2" type="ORF">AYW79_06930</name>
</gene>
<keyword evidence="1" id="KW-0175">Coiled coil</keyword>
<protein>
    <submittedName>
        <fullName evidence="2">Uncharacterized protein</fullName>
    </submittedName>
</protein>
<evidence type="ECO:0000313" key="2">
    <source>
        <dbReference type="EMBL" id="OAG94150.1"/>
    </source>
</evidence>
<organism evidence="2 3">
    <name type="scientific">Ferroacidibacillus organovorans</name>
    <dbReference type="NCBI Taxonomy" id="1765683"/>
    <lineage>
        <taxon>Bacteria</taxon>
        <taxon>Bacillati</taxon>
        <taxon>Bacillota</taxon>
        <taxon>Bacilli</taxon>
        <taxon>Bacillales</taxon>
        <taxon>Alicyclobacillaceae</taxon>
        <taxon>Ferroacidibacillus</taxon>
    </lineage>
</organism>
<evidence type="ECO:0000313" key="3">
    <source>
        <dbReference type="Proteomes" id="UP000077421"/>
    </source>
</evidence>
<proteinExistence type="predicted"/>
<name>A0A853KFL3_9BACL</name>
<accession>A0A853KFL3</accession>